<evidence type="ECO:0000256" key="2">
    <source>
        <dbReference type="PROSITE-ProRule" id="PRU00176"/>
    </source>
</evidence>
<dbReference type="InterPro" id="IPR012677">
    <property type="entry name" value="Nucleotide-bd_a/b_plait_sf"/>
</dbReference>
<protein>
    <recommendedName>
        <fullName evidence="5">RRM domain-containing protein</fullName>
    </recommendedName>
</protein>
<feature type="compositionally biased region" description="Pro residues" evidence="4">
    <location>
        <begin position="183"/>
        <end position="195"/>
    </location>
</feature>
<keyword evidence="7" id="KW-1185">Reference proteome</keyword>
<gene>
    <name evidence="6" type="ORF">Vbra_9186</name>
</gene>
<evidence type="ECO:0000313" key="6">
    <source>
        <dbReference type="EMBL" id="CEM12976.1"/>
    </source>
</evidence>
<feature type="compositionally biased region" description="Gly residues" evidence="4">
    <location>
        <begin position="26"/>
        <end position="39"/>
    </location>
</feature>
<evidence type="ECO:0000256" key="3">
    <source>
        <dbReference type="SAM" id="Coils"/>
    </source>
</evidence>
<dbReference type="Pfam" id="PF00076">
    <property type="entry name" value="RRM_1"/>
    <property type="match status" value="2"/>
</dbReference>
<dbReference type="GO" id="GO:0003729">
    <property type="term" value="F:mRNA binding"/>
    <property type="evidence" value="ECO:0007669"/>
    <property type="project" value="TreeGrafter"/>
</dbReference>
<reference evidence="6 7" key="1">
    <citation type="submission" date="2014-11" db="EMBL/GenBank/DDBJ databases">
        <authorList>
            <person name="Zhu J."/>
            <person name="Qi W."/>
            <person name="Song R."/>
        </authorList>
    </citation>
    <scope>NUCLEOTIDE SEQUENCE [LARGE SCALE GENOMIC DNA]</scope>
</reference>
<dbReference type="Proteomes" id="UP000041254">
    <property type="component" value="Unassembled WGS sequence"/>
</dbReference>
<dbReference type="AlphaFoldDB" id="A0A0G4FI17"/>
<dbReference type="STRING" id="1169540.A0A0G4FI17"/>
<proteinExistence type="predicted"/>
<dbReference type="Gene3D" id="3.30.70.330">
    <property type="match status" value="2"/>
</dbReference>
<accession>A0A0G4FI17</accession>
<evidence type="ECO:0000259" key="5">
    <source>
        <dbReference type="PROSITE" id="PS50102"/>
    </source>
</evidence>
<feature type="compositionally biased region" description="Gly residues" evidence="4">
    <location>
        <begin position="262"/>
        <end position="275"/>
    </location>
</feature>
<evidence type="ECO:0000256" key="4">
    <source>
        <dbReference type="SAM" id="MobiDB-lite"/>
    </source>
</evidence>
<dbReference type="PANTHER" id="PTHR48025">
    <property type="entry name" value="OS02G0815200 PROTEIN"/>
    <property type="match status" value="1"/>
</dbReference>
<dbReference type="OrthoDB" id="346839at2759"/>
<feature type="region of interest" description="Disordered" evidence="4">
    <location>
        <begin position="1"/>
        <end position="39"/>
    </location>
</feature>
<feature type="compositionally biased region" description="Low complexity" evidence="4">
    <location>
        <begin position="15"/>
        <end position="25"/>
    </location>
</feature>
<dbReference type="SMART" id="SM00360">
    <property type="entry name" value="RRM"/>
    <property type="match status" value="2"/>
</dbReference>
<evidence type="ECO:0000313" key="7">
    <source>
        <dbReference type="Proteomes" id="UP000041254"/>
    </source>
</evidence>
<name>A0A0G4FI17_VITBC</name>
<feature type="coiled-coil region" evidence="3">
    <location>
        <begin position="87"/>
        <end position="114"/>
    </location>
</feature>
<feature type="compositionally biased region" description="Pro residues" evidence="4">
    <location>
        <begin position="240"/>
        <end position="249"/>
    </location>
</feature>
<dbReference type="VEuPathDB" id="CryptoDB:Vbra_9186"/>
<feature type="compositionally biased region" description="Polar residues" evidence="4">
    <location>
        <begin position="131"/>
        <end position="142"/>
    </location>
</feature>
<feature type="domain" description="RRM" evidence="5">
    <location>
        <begin position="285"/>
        <end position="360"/>
    </location>
</feature>
<dbReference type="InterPro" id="IPR035979">
    <property type="entry name" value="RBD_domain_sf"/>
</dbReference>
<feature type="compositionally biased region" description="Pro residues" evidence="4">
    <location>
        <begin position="145"/>
        <end position="173"/>
    </location>
</feature>
<evidence type="ECO:0000256" key="1">
    <source>
        <dbReference type="ARBA" id="ARBA00022884"/>
    </source>
</evidence>
<dbReference type="PANTHER" id="PTHR48025:SF1">
    <property type="entry name" value="RRM DOMAIN-CONTAINING PROTEIN"/>
    <property type="match status" value="1"/>
</dbReference>
<dbReference type="InParanoid" id="A0A0G4FI17"/>
<keyword evidence="1 2" id="KW-0694">RNA-binding</keyword>
<feature type="compositionally biased region" description="Gly residues" evidence="4">
    <location>
        <begin position="218"/>
        <end position="232"/>
    </location>
</feature>
<sequence length="360" mass="37706">MGTGGGMALVRRRPQLQQYQQQQQQPGGGMGMSGGGGGRAVRGTRLWVQHVPNTATPAEFAEFMAQVGRVVRAEIVTSQKGMPIGCAICEYETVEEAERAVRELNNQVFKCNKLYIRENDPTKDRGPGYHNAQTTAGTSSLTPALMPPSPVHQQPYMPPPQAQHPPAPYPPPFQYAHAQYAPPHTPAGLRPPPRPQQTMAFEAPAPMQPQPQPYGYAQPGGGAAASGAGGTGAAPRAPYGGPPSVPPSRPHMAAKQEAGYAASGGGVASAAGGGPVAQSKSAAGRQILIKDVPVELSIEEIVTAFAQCGDVEKASKLLDSDGQYDGKVQVRFAKPEAAQSAVEQYNGGDLNGKTITVMKD</sequence>
<feature type="domain" description="RRM" evidence="5">
    <location>
        <begin position="44"/>
        <end position="121"/>
    </location>
</feature>
<dbReference type="PROSITE" id="PS50102">
    <property type="entry name" value="RRM"/>
    <property type="match status" value="2"/>
</dbReference>
<keyword evidence="3" id="KW-0175">Coiled coil</keyword>
<dbReference type="SUPFAM" id="SSF54928">
    <property type="entry name" value="RNA-binding domain, RBD"/>
    <property type="match status" value="1"/>
</dbReference>
<dbReference type="EMBL" id="CDMY01000440">
    <property type="protein sequence ID" value="CEM12976.1"/>
    <property type="molecule type" value="Genomic_DNA"/>
</dbReference>
<feature type="region of interest" description="Disordered" evidence="4">
    <location>
        <begin position="119"/>
        <end position="282"/>
    </location>
</feature>
<dbReference type="InterPro" id="IPR000504">
    <property type="entry name" value="RRM_dom"/>
</dbReference>
<dbReference type="CDD" id="cd00590">
    <property type="entry name" value="RRM_SF"/>
    <property type="match status" value="2"/>
</dbReference>
<organism evidence="6 7">
    <name type="scientific">Vitrella brassicaformis (strain CCMP3155)</name>
    <dbReference type="NCBI Taxonomy" id="1169540"/>
    <lineage>
        <taxon>Eukaryota</taxon>
        <taxon>Sar</taxon>
        <taxon>Alveolata</taxon>
        <taxon>Colpodellida</taxon>
        <taxon>Vitrellaceae</taxon>
        <taxon>Vitrella</taxon>
    </lineage>
</organism>
<dbReference type="InterPro" id="IPR050502">
    <property type="entry name" value="Euk_RNA-bind_prot"/>
</dbReference>